<evidence type="ECO:0000256" key="1">
    <source>
        <dbReference type="ARBA" id="ARBA00022737"/>
    </source>
</evidence>
<accession>A0A1X9YRM3</accession>
<proteinExistence type="predicted"/>
<dbReference type="Proteomes" id="UP000266292">
    <property type="component" value="Chromosome"/>
</dbReference>
<sequence>MKKFLRNGVCPFLFMLGLSNCNSSLFTARAPLQLQQAWASDNAFKTPESAQYDPQRNVIYVSNINKSSKSKDGDGFISRLSPNGELDELYWVTGLSNPRGMAIYNNVLYVADTDEIVAISTQSGAVLGRYTPDRAEYLNDVAVDNTGNVYVTDSEQKRIYLLRNGRVSTWMDNTGREKPNGIFIEGDRMIVAFMSSGEVRLVDPQTKNFSDWVDGIPSADGIAEVTGGGYLVSSWEGEVYYIDERRRKWRLLNTKPQNINAADISYAERPGLLLVPTFNDNRVVAYRLSTR</sequence>
<name>A0A1X9YRM3_9BACT</name>
<keyword evidence="1" id="KW-0677">Repeat</keyword>
<dbReference type="InterPro" id="IPR011042">
    <property type="entry name" value="6-blade_b-propeller_TolB-like"/>
</dbReference>
<feature type="signal peptide" evidence="3">
    <location>
        <begin position="1"/>
        <end position="23"/>
    </location>
</feature>
<evidence type="ECO:0000313" key="4">
    <source>
        <dbReference type="EMBL" id="ARS35536.1"/>
    </source>
</evidence>
<dbReference type="InterPro" id="IPR001258">
    <property type="entry name" value="NHL_repeat"/>
</dbReference>
<evidence type="ECO:0000256" key="2">
    <source>
        <dbReference type="PROSITE-ProRule" id="PRU00504"/>
    </source>
</evidence>
<feature type="chain" id="PRO_5010992647" evidence="3">
    <location>
        <begin position="24"/>
        <end position="291"/>
    </location>
</feature>
<evidence type="ECO:0000313" key="5">
    <source>
        <dbReference type="Proteomes" id="UP000266292"/>
    </source>
</evidence>
<dbReference type="STRING" id="709015.GCA_000472485_01782"/>
<keyword evidence="5" id="KW-1185">Reference proteome</keyword>
<evidence type="ECO:0000256" key="3">
    <source>
        <dbReference type="SAM" id="SignalP"/>
    </source>
</evidence>
<dbReference type="AlphaFoldDB" id="A0A1X9YRM3"/>
<organism evidence="4 5">
    <name type="scientific">Pontibacter actiniarum</name>
    <dbReference type="NCBI Taxonomy" id="323450"/>
    <lineage>
        <taxon>Bacteria</taxon>
        <taxon>Pseudomonadati</taxon>
        <taxon>Bacteroidota</taxon>
        <taxon>Cytophagia</taxon>
        <taxon>Cytophagales</taxon>
        <taxon>Hymenobacteraceae</taxon>
        <taxon>Pontibacter</taxon>
    </lineage>
</organism>
<dbReference type="SUPFAM" id="SSF101898">
    <property type="entry name" value="NHL repeat"/>
    <property type="match status" value="1"/>
</dbReference>
<keyword evidence="3" id="KW-0732">Signal</keyword>
<dbReference type="PROSITE" id="PS51125">
    <property type="entry name" value="NHL"/>
    <property type="match status" value="1"/>
</dbReference>
<reference evidence="5" key="1">
    <citation type="submission" date="2017-05" db="EMBL/GenBank/DDBJ databases">
        <authorList>
            <person name="Ray J."/>
            <person name="Price M."/>
            <person name="Deutschbauer A."/>
        </authorList>
    </citation>
    <scope>NUCLEOTIDE SEQUENCE [LARGE SCALE GENOMIC DNA]</scope>
    <source>
        <strain evidence="5">DSM 19842</strain>
    </source>
</reference>
<feature type="repeat" description="NHL" evidence="2">
    <location>
        <begin position="124"/>
        <end position="165"/>
    </location>
</feature>
<protein>
    <submittedName>
        <fullName evidence="4">Gluconolaconase</fullName>
    </submittedName>
</protein>
<dbReference type="EMBL" id="CP021235">
    <property type="protein sequence ID" value="ARS35536.1"/>
    <property type="molecule type" value="Genomic_DNA"/>
</dbReference>
<dbReference type="KEGG" id="pact:CA264_08850"/>
<dbReference type="RefSeq" id="WP_051364394.1">
    <property type="nucleotide sequence ID" value="NZ_CP021235.1"/>
</dbReference>
<dbReference type="Gene3D" id="2.120.10.30">
    <property type="entry name" value="TolB, C-terminal domain"/>
    <property type="match status" value="1"/>
</dbReference>
<gene>
    <name evidence="4" type="ORF">CA264_08850</name>
</gene>